<protein>
    <submittedName>
        <fullName evidence="1">Uncharacterized protein</fullName>
    </submittedName>
</protein>
<keyword evidence="2" id="KW-1185">Reference proteome</keyword>
<organism evidence="1 2">
    <name type="scientific">Chryseobacterium ginsengisoli</name>
    <dbReference type="NCBI Taxonomy" id="363853"/>
    <lineage>
        <taxon>Bacteria</taxon>
        <taxon>Pseudomonadati</taxon>
        <taxon>Bacteroidota</taxon>
        <taxon>Flavobacteriia</taxon>
        <taxon>Flavobacteriales</taxon>
        <taxon>Weeksellaceae</taxon>
        <taxon>Chryseobacterium group</taxon>
        <taxon>Chryseobacterium</taxon>
    </lineage>
</organism>
<dbReference type="EMBL" id="BAABHX010000006">
    <property type="protein sequence ID" value="GAA5098436.1"/>
    <property type="molecule type" value="Genomic_DNA"/>
</dbReference>
<gene>
    <name evidence="1" type="ORF">GCM10023210_34590</name>
</gene>
<dbReference type="Proteomes" id="UP001500353">
    <property type="component" value="Unassembled WGS sequence"/>
</dbReference>
<proteinExistence type="predicted"/>
<dbReference type="RefSeq" id="WP_345206891.1">
    <property type="nucleotide sequence ID" value="NZ_BAABHX010000006.1"/>
</dbReference>
<reference evidence="2" key="1">
    <citation type="journal article" date="2019" name="Int. J. Syst. Evol. Microbiol.">
        <title>The Global Catalogue of Microorganisms (GCM) 10K type strain sequencing project: providing services to taxonomists for standard genome sequencing and annotation.</title>
        <authorList>
            <consortium name="The Broad Institute Genomics Platform"/>
            <consortium name="The Broad Institute Genome Sequencing Center for Infectious Disease"/>
            <person name="Wu L."/>
            <person name="Ma J."/>
        </authorList>
    </citation>
    <scope>NUCLEOTIDE SEQUENCE [LARGE SCALE GENOMIC DNA]</scope>
    <source>
        <strain evidence="2">JCM 18019</strain>
    </source>
</reference>
<name>A0ABP9MR84_9FLAO</name>
<evidence type="ECO:0000313" key="2">
    <source>
        <dbReference type="Proteomes" id="UP001500353"/>
    </source>
</evidence>
<accession>A0ABP9MR84</accession>
<comment type="caution">
    <text evidence="1">The sequence shown here is derived from an EMBL/GenBank/DDBJ whole genome shotgun (WGS) entry which is preliminary data.</text>
</comment>
<sequence length="108" mass="13176">MKITEEEIYDLKYTLSDLIYPRLKVFKEKFDKDESPTIPNFKNDENFNNKFSREEKLNYWKNILEEMLFPFGYYSGDIDCENMEKDEINKKIEKGLNAFAKYFNNLWI</sequence>
<evidence type="ECO:0000313" key="1">
    <source>
        <dbReference type="EMBL" id="GAA5098436.1"/>
    </source>
</evidence>